<dbReference type="Pfam" id="PF14534">
    <property type="entry name" value="DUF4440"/>
    <property type="match status" value="1"/>
</dbReference>
<dbReference type="SUPFAM" id="SSF54427">
    <property type="entry name" value="NTF2-like"/>
    <property type="match status" value="1"/>
</dbReference>
<reference evidence="3 4" key="1">
    <citation type="submission" date="2020-10" db="EMBL/GenBank/DDBJ databases">
        <title>Phylogeny of dyella-like bacteria.</title>
        <authorList>
            <person name="Fu J."/>
        </authorList>
    </citation>
    <scope>NUCLEOTIDE SEQUENCE [LARGE SCALE GENOMIC DNA]</scope>
    <source>
        <strain evidence="3 4">DKC-1</strain>
    </source>
</reference>
<protein>
    <submittedName>
        <fullName evidence="3">Nuclear transport factor 2 family protein</fullName>
    </submittedName>
</protein>
<evidence type="ECO:0000313" key="3">
    <source>
        <dbReference type="EMBL" id="MFK2932342.1"/>
    </source>
</evidence>
<evidence type="ECO:0000259" key="2">
    <source>
        <dbReference type="Pfam" id="PF14534"/>
    </source>
</evidence>
<dbReference type="InterPro" id="IPR032710">
    <property type="entry name" value="NTF2-like_dom_sf"/>
</dbReference>
<feature type="chain" id="PRO_5045892007" evidence="1">
    <location>
        <begin position="21"/>
        <end position="159"/>
    </location>
</feature>
<organism evidence="3 4">
    <name type="scientific">Dyella agri</name>
    <dbReference type="NCBI Taxonomy" id="1926869"/>
    <lineage>
        <taxon>Bacteria</taxon>
        <taxon>Pseudomonadati</taxon>
        <taxon>Pseudomonadota</taxon>
        <taxon>Gammaproteobacteria</taxon>
        <taxon>Lysobacterales</taxon>
        <taxon>Rhodanobacteraceae</taxon>
        <taxon>Dyella</taxon>
    </lineage>
</organism>
<name>A0ABW8KLN3_9GAMM</name>
<feature type="signal peptide" evidence="1">
    <location>
        <begin position="1"/>
        <end position="20"/>
    </location>
</feature>
<accession>A0ABW8KLN3</accession>
<dbReference type="InterPro" id="IPR027843">
    <property type="entry name" value="DUF4440"/>
</dbReference>
<dbReference type="EMBL" id="JADIKL010000011">
    <property type="protein sequence ID" value="MFK2932342.1"/>
    <property type="molecule type" value="Genomic_DNA"/>
</dbReference>
<gene>
    <name evidence="3" type="ORF">ISP14_16280</name>
</gene>
<keyword evidence="1" id="KW-0732">Signal</keyword>
<dbReference type="PROSITE" id="PS51257">
    <property type="entry name" value="PROKAR_LIPOPROTEIN"/>
    <property type="match status" value="1"/>
</dbReference>
<comment type="caution">
    <text evidence="3">The sequence shown here is derived from an EMBL/GenBank/DDBJ whole genome shotgun (WGS) entry which is preliminary data.</text>
</comment>
<proteinExistence type="predicted"/>
<dbReference type="Proteomes" id="UP001620397">
    <property type="component" value="Unassembled WGS sequence"/>
</dbReference>
<evidence type="ECO:0000313" key="4">
    <source>
        <dbReference type="Proteomes" id="UP001620397"/>
    </source>
</evidence>
<feature type="domain" description="DUF4440" evidence="2">
    <location>
        <begin position="41"/>
        <end position="148"/>
    </location>
</feature>
<keyword evidence="4" id="KW-1185">Reference proteome</keyword>
<dbReference type="RefSeq" id="WP_404541833.1">
    <property type="nucleotide sequence ID" value="NZ_JADIKL010000011.1"/>
</dbReference>
<sequence>MQTQGIRLILALGCVAFAAAACGHDTTGRSASAGAMQGIAELHQGDVAATLSQDPDALVALWTKDGVLLGEGDRPVVGQAALRAAYAQGGWKVLKYAPHIQDVAVEGDSAVEWGRFEVDFQTAGQPRTVELHGRFLRAMRRQSDGRWRFTRIMWQKDPP</sequence>
<dbReference type="Gene3D" id="3.10.450.50">
    <property type="match status" value="1"/>
</dbReference>
<evidence type="ECO:0000256" key="1">
    <source>
        <dbReference type="SAM" id="SignalP"/>
    </source>
</evidence>